<protein>
    <submittedName>
        <fullName evidence="2">Aminoglycoside phosphotransferase family protein</fullName>
    </submittedName>
</protein>
<dbReference type="Proteomes" id="UP000265768">
    <property type="component" value="Unassembled WGS sequence"/>
</dbReference>
<feature type="domain" description="Aminoglycoside phosphotransferase" evidence="1">
    <location>
        <begin position="9"/>
        <end position="231"/>
    </location>
</feature>
<dbReference type="EMBL" id="QZEY01000001">
    <property type="protein sequence ID" value="RJL36240.1"/>
    <property type="molecule type" value="Genomic_DNA"/>
</dbReference>
<dbReference type="Gene3D" id="1.10.510.10">
    <property type="entry name" value="Transferase(Phosphotransferase) domain 1"/>
    <property type="match status" value="1"/>
</dbReference>
<dbReference type="Pfam" id="PF01636">
    <property type="entry name" value="APH"/>
    <property type="match status" value="1"/>
</dbReference>
<name>A0A3A4B6I4_9ACTN</name>
<reference evidence="2 3" key="1">
    <citation type="submission" date="2018-09" db="EMBL/GenBank/DDBJ databases">
        <title>YIM 75507 draft genome.</title>
        <authorList>
            <person name="Tang S."/>
            <person name="Feng Y."/>
        </authorList>
    </citation>
    <scope>NUCLEOTIDE SEQUENCE [LARGE SCALE GENOMIC DNA]</scope>
    <source>
        <strain evidence="2 3">YIM 75507</strain>
    </source>
</reference>
<dbReference type="InterPro" id="IPR002575">
    <property type="entry name" value="Aminoglycoside_PTrfase"/>
</dbReference>
<dbReference type="GO" id="GO:0016740">
    <property type="term" value="F:transferase activity"/>
    <property type="evidence" value="ECO:0007669"/>
    <property type="project" value="UniProtKB-KW"/>
</dbReference>
<dbReference type="SUPFAM" id="SSF56112">
    <property type="entry name" value="Protein kinase-like (PK-like)"/>
    <property type="match status" value="1"/>
</dbReference>
<comment type="caution">
    <text evidence="2">The sequence shown here is derived from an EMBL/GenBank/DDBJ whole genome shotgun (WGS) entry which is preliminary data.</text>
</comment>
<dbReference type="Gene3D" id="1.20.58.840">
    <property type="match status" value="1"/>
</dbReference>
<proteinExistence type="predicted"/>
<evidence type="ECO:0000259" key="1">
    <source>
        <dbReference type="Pfam" id="PF01636"/>
    </source>
</evidence>
<sequence>MGFGGYHWSVTDRRGADWFVKVDDLDAGDAGREDEFARLRGSLATTLALSRDAGLDFVVAPVPGGDGDVLRRLSPRYTVAVFPMIAGAAGEFGPHRPEHLAEMADLLAGLHSATPAVAHLAARADLRLPGRDRLTAALADLGRPWTDGPHGEAARELLTAHADRVRTWLADFDRLAGEVRRDPAPWVVTHGEPHPGNVLRAPSRTWLLDWATVQIAPPERDLWMLTTTFTGMLGEPPATPGEDPLARYESRTGRTPSPAAIALYGRWWPLADLAVYADTLRRPHPDTEDTRATLTYLTLTLDS</sequence>
<evidence type="ECO:0000313" key="2">
    <source>
        <dbReference type="EMBL" id="RJL36240.1"/>
    </source>
</evidence>
<dbReference type="AlphaFoldDB" id="A0A3A4B6I4"/>
<dbReference type="InterPro" id="IPR011009">
    <property type="entry name" value="Kinase-like_dom_sf"/>
</dbReference>
<accession>A0A3A4B6I4</accession>
<dbReference type="OrthoDB" id="115252at2"/>
<evidence type="ECO:0000313" key="3">
    <source>
        <dbReference type="Proteomes" id="UP000265768"/>
    </source>
</evidence>
<organism evidence="2 3">
    <name type="scientific">Bailinhaonella thermotolerans</name>
    <dbReference type="NCBI Taxonomy" id="1070861"/>
    <lineage>
        <taxon>Bacteria</taxon>
        <taxon>Bacillati</taxon>
        <taxon>Actinomycetota</taxon>
        <taxon>Actinomycetes</taxon>
        <taxon>Streptosporangiales</taxon>
        <taxon>Streptosporangiaceae</taxon>
        <taxon>Bailinhaonella</taxon>
    </lineage>
</organism>
<gene>
    <name evidence="2" type="ORF">D5H75_04150</name>
</gene>
<keyword evidence="2" id="KW-0808">Transferase</keyword>
<keyword evidence="3" id="KW-1185">Reference proteome</keyword>